<dbReference type="PANTHER" id="PTHR11802">
    <property type="entry name" value="SERINE PROTEASE FAMILY S10 SERINE CARBOXYPEPTIDASE"/>
    <property type="match status" value="1"/>
</dbReference>
<keyword evidence="5" id="KW-0325">Glycoprotein</keyword>
<dbReference type="Proteomes" id="UP000504637">
    <property type="component" value="Unplaced"/>
</dbReference>
<dbReference type="SUPFAM" id="SSF53474">
    <property type="entry name" value="alpha/beta-Hydrolases"/>
    <property type="match status" value="1"/>
</dbReference>
<dbReference type="OrthoDB" id="443318at2759"/>
<gene>
    <name evidence="8" type="ORF">K489DRAFT_166151</name>
</gene>
<dbReference type="GO" id="GO:0006508">
    <property type="term" value="P:proteolysis"/>
    <property type="evidence" value="ECO:0007669"/>
    <property type="project" value="UniProtKB-KW"/>
</dbReference>
<dbReference type="InterPro" id="IPR029058">
    <property type="entry name" value="AB_hydrolase_fold"/>
</dbReference>
<evidence type="ECO:0000256" key="1">
    <source>
        <dbReference type="ARBA" id="ARBA00009431"/>
    </source>
</evidence>
<keyword evidence="3 6" id="KW-0645">Protease</keyword>
<evidence type="ECO:0000256" key="6">
    <source>
        <dbReference type="RuleBase" id="RU361156"/>
    </source>
</evidence>
<keyword evidence="2 6" id="KW-0121">Carboxypeptidase</keyword>
<keyword evidence="7" id="KW-1185">Reference proteome</keyword>
<accession>A0A6J3MCH8</accession>
<proteinExistence type="inferred from homology"/>
<dbReference type="InterPro" id="IPR018202">
    <property type="entry name" value="Ser_caboxypep_ser_AS"/>
</dbReference>
<name>A0A6J3MCH8_9PEZI</name>
<protein>
    <recommendedName>
        <fullName evidence="6">Carboxypeptidase</fullName>
        <ecNumber evidence="6">3.4.16.-</ecNumber>
    </recommendedName>
</protein>
<sequence>MSLLTYFESLPGYAGLLPISDKPDASELYFWFFPSTNPLAKDEIVIWLNGGPGCSSLEGLLQENGPFLWQPGTYKPYKNPWSWNTLSNVVWVEQPAGTGFSQKKGTPSATNEIEVAAQFLGFWKNLIDTFSLQGKKIYITGESYAGYYVPYIADAMHNKTDKTYYNIKSTLMYDPVTSYDNVQQDVVVAPFVDSWAGLFNLNASFTSYLHKQHKACGYEDFLAKSLVFPPKGPLPSPPNSSVPGCGLFNDVFSAVTLTNPCFNIYQVSVICPLQWDVLGFPGSFDFLPPGTTEYFNRPDVQRAINAPAQKWAECSSGVLDTDTSPPSGLSVLPRVIEKNTRTVIAHGDLDMVLIKNGTIASIQNMTFNGAQGFSTPPTKWKDFYVPYHAEPGGPQTAGGSGVAGKWNTERGLTFSSIALSGHMVPQFAPTAAYRQLEFLLGRIDNLGVVSDFTTQKGNFGNNK</sequence>
<evidence type="ECO:0000313" key="8">
    <source>
        <dbReference type="RefSeq" id="XP_033462762.1"/>
    </source>
</evidence>
<dbReference type="RefSeq" id="XP_033462762.1">
    <property type="nucleotide sequence ID" value="XM_033599338.1"/>
</dbReference>
<dbReference type="PROSITE" id="PS00560">
    <property type="entry name" value="CARBOXYPEPT_SER_HIS"/>
    <property type="match status" value="1"/>
</dbReference>
<evidence type="ECO:0000256" key="4">
    <source>
        <dbReference type="ARBA" id="ARBA00022801"/>
    </source>
</evidence>
<reference evidence="8" key="3">
    <citation type="submission" date="2025-08" db="UniProtKB">
        <authorList>
            <consortium name="RefSeq"/>
        </authorList>
    </citation>
    <scope>IDENTIFICATION</scope>
    <source>
        <strain evidence="8">CBS 342.82</strain>
    </source>
</reference>
<comment type="similarity">
    <text evidence="1 6">Belongs to the peptidase S10 family.</text>
</comment>
<dbReference type="InterPro" id="IPR033124">
    <property type="entry name" value="Ser_caboxypep_his_AS"/>
</dbReference>
<evidence type="ECO:0000313" key="7">
    <source>
        <dbReference type="Proteomes" id="UP000504637"/>
    </source>
</evidence>
<dbReference type="GO" id="GO:0004185">
    <property type="term" value="F:serine-type carboxypeptidase activity"/>
    <property type="evidence" value="ECO:0007669"/>
    <property type="project" value="UniProtKB-UniRule"/>
</dbReference>
<reference evidence="8" key="2">
    <citation type="submission" date="2020-04" db="EMBL/GenBank/DDBJ databases">
        <authorList>
            <consortium name="NCBI Genome Project"/>
        </authorList>
    </citation>
    <scope>NUCLEOTIDE SEQUENCE</scope>
    <source>
        <strain evidence="8">CBS 342.82</strain>
    </source>
</reference>
<dbReference type="EC" id="3.4.16.-" evidence="6"/>
<evidence type="ECO:0000256" key="5">
    <source>
        <dbReference type="ARBA" id="ARBA00023180"/>
    </source>
</evidence>
<dbReference type="PANTHER" id="PTHR11802:SF479">
    <property type="entry name" value="CARBOXYPEPTIDASE"/>
    <property type="match status" value="1"/>
</dbReference>
<reference evidence="8" key="1">
    <citation type="submission" date="2020-01" db="EMBL/GenBank/DDBJ databases">
        <authorList>
            <consortium name="DOE Joint Genome Institute"/>
            <person name="Haridas S."/>
            <person name="Albert R."/>
            <person name="Binder M."/>
            <person name="Bloem J."/>
            <person name="Labutti K."/>
            <person name="Salamov A."/>
            <person name="Andreopoulos B."/>
            <person name="Baker S.E."/>
            <person name="Barry K."/>
            <person name="Bills G."/>
            <person name="Bluhm B.H."/>
            <person name="Cannon C."/>
            <person name="Castanera R."/>
            <person name="Culley D.E."/>
            <person name="Daum C."/>
            <person name="Ezra D."/>
            <person name="Gonzalez J.B."/>
            <person name="Henrissat B."/>
            <person name="Kuo A."/>
            <person name="Liang C."/>
            <person name="Lipzen A."/>
            <person name="Lutzoni F."/>
            <person name="Magnuson J."/>
            <person name="Mondo S."/>
            <person name="Nolan M."/>
            <person name="Ohm R."/>
            <person name="Pangilinan J."/>
            <person name="Park H.-J."/>
            <person name="Ramirez L."/>
            <person name="Alfaro M."/>
            <person name="Sun H."/>
            <person name="Tritt A."/>
            <person name="Yoshinaga Y."/>
            <person name="Zwiers L.-H."/>
            <person name="Turgeon B.G."/>
            <person name="Goodwin S.B."/>
            <person name="Spatafora J.W."/>
            <person name="Crous P.W."/>
            <person name="Grigoriev I.V."/>
        </authorList>
    </citation>
    <scope>NUCLEOTIDE SEQUENCE</scope>
    <source>
        <strain evidence="8">CBS 342.82</strain>
    </source>
</reference>
<dbReference type="Pfam" id="PF00450">
    <property type="entry name" value="Peptidase_S10"/>
    <property type="match status" value="1"/>
</dbReference>
<dbReference type="InterPro" id="IPR001563">
    <property type="entry name" value="Peptidase_S10"/>
</dbReference>
<dbReference type="GeneID" id="54357137"/>
<organism evidence="8">
    <name type="scientific">Dissoconium aciculare CBS 342.82</name>
    <dbReference type="NCBI Taxonomy" id="1314786"/>
    <lineage>
        <taxon>Eukaryota</taxon>
        <taxon>Fungi</taxon>
        <taxon>Dikarya</taxon>
        <taxon>Ascomycota</taxon>
        <taxon>Pezizomycotina</taxon>
        <taxon>Dothideomycetes</taxon>
        <taxon>Dothideomycetidae</taxon>
        <taxon>Mycosphaerellales</taxon>
        <taxon>Dissoconiaceae</taxon>
        <taxon>Dissoconium</taxon>
    </lineage>
</organism>
<evidence type="ECO:0000256" key="2">
    <source>
        <dbReference type="ARBA" id="ARBA00022645"/>
    </source>
</evidence>
<dbReference type="PRINTS" id="PR00724">
    <property type="entry name" value="CRBOXYPTASEC"/>
</dbReference>
<dbReference type="AlphaFoldDB" id="A0A6J3MCH8"/>
<evidence type="ECO:0000256" key="3">
    <source>
        <dbReference type="ARBA" id="ARBA00022670"/>
    </source>
</evidence>
<keyword evidence="4 6" id="KW-0378">Hydrolase</keyword>
<dbReference type="PROSITE" id="PS00131">
    <property type="entry name" value="CARBOXYPEPT_SER_SER"/>
    <property type="match status" value="1"/>
</dbReference>
<dbReference type="Gene3D" id="3.40.50.1820">
    <property type="entry name" value="alpha/beta hydrolase"/>
    <property type="match status" value="1"/>
</dbReference>